<dbReference type="EMBL" id="JBIAQY010000013">
    <property type="protein sequence ID" value="MFF3572287.1"/>
    <property type="molecule type" value="Genomic_DNA"/>
</dbReference>
<dbReference type="Proteomes" id="UP001601992">
    <property type="component" value="Unassembled WGS sequence"/>
</dbReference>
<evidence type="ECO:0000313" key="1">
    <source>
        <dbReference type="EMBL" id="MFF3572287.1"/>
    </source>
</evidence>
<reference evidence="1 2" key="1">
    <citation type="submission" date="2024-10" db="EMBL/GenBank/DDBJ databases">
        <title>The Natural Products Discovery Center: Release of the First 8490 Sequenced Strains for Exploring Actinobacteria Biosynthetic Diversity.</title>
        <authorList>
            <person name="Kalkreuter E."/>
            <person name="Kautsar S.A."/>
            <person name="Yang D."/>
            <person name="Bader C.D."/>
            <person name="Teijaro C.N."/>
            <person name="Fluegel L."/>
            <person name="Davis C.M."/>
            <person name="Simpson J.R."/>
            <person name="Lauterbach L."/>
            <person name="Steele A.D."/>
            <person name="Gui C."/>
            <person name="Meng S."/>
            <person name="Li G."/>
            <person name="Viehrig K."/>
            <person name="Ye F."/>
            <person name="Su P."/>
            <person name="Kiefer A.F."/>
            <person name="Nichols A."/>
            <person name="Cepeda A.J."/>
            <person name="Yan W."/>
            <person name="Fan B."/>
            <person name="Jiang Y."/>
            <person name="Adhikari A."/>
            <person name="Zheng C.-J."/>
            <person name="Schuster L."/>
            <person name="Cowan T.M."/>
            <person name="Smanski M.J."/>
            <person name="Chevrette M.G."/>
            <person name="De Carvalho L.P.S."/>
            <person name="Shen B."/>
        </authorList>
    </citation>
    <scope>NUCLEOTIDE SEQUENCE [LARGE SCALE GENOMIC DNA]</scope>
    <source>
        <strain evidence="1 2">NPDC002593</strain>
    </source>
</reference>
<dbReference type="PANTHER" id="PTHR34987:SF4">
    <property type="entry name" value="ALPHA-L-RHAMNOSIDASE C-TERMINAL DOMAIN-CONTAINING PROTEIN"/>
    <property type="match status" value="1"/>
</dbReference>
<name>A0ABW6S7P0_9NOCA</name>
<protein>
    <submittedName>
        <fullName evidence="1">Uncharacterized protein</fullName>
    </submittedName>
</protein>
<sequence length="167" mass="17346">MHDGISAVVRPRSQRSSVAHACRALLITVTAGAVGLAGAPPVLAESTGWESYVPAPARPFVTPVAVTSVAGDVRDPQALVRGSGTTTLTRAPGGPAPVLLLDYGREVGGAPHFQATGVTGTPTLHTAYSESRRWSTGPTSALSDYVLGITPTEPGYRRWNLTPHRAI</sequence>
<dbReference type="Gene3D" id="1.50.10.10">
    <property type="match status" value="1"/>
</dbReference>
<organism evidence="1 2">
    <name type="scientific">Nocardia jiangxiensis</name>
    <dbReference type="NCBI Taxonomy" id="282685"/>
    <lineage>
        <taxon>Bacteria</taxon>
        <taxon>Bacillati</taxon>
        <taxon>Actinomycetota</taxon>
        <taxon>Actinomycetes</taxon>
        <taxon>Mycobacteriales</taxon>
        <taxon>Nocardiaceae</taxon>
        <taxon>Nocardia</taxon>
    </lineage>
</organism>
<evidence type="ECO:0000313" key="2">
    <source>
        <dbReference type="Proteomes" id="UP001601992"/>
    </source>
</evidence>
<dbReference type="PANTHER" id="PTHR34987">
    <property type="entry name" value="C, PUTATIVE (AFU_ORTHOLOGUE AFUA_3G02880)-RELATED"/>
    <property type="match status" value="1"/>
</dbReference>
<gene>
    <name evidence="1" type="ORF">ACFYXQ_31390</name>
</gene>
<proteinExistence type="predicted"/>
<dbReference type="Gene3D" id="2.60.420.10">
    <property type="entry name" value="Maltose phosphorylase, domain 3"/>
    <property type="match status" value="1"/>
</dbReference>
<dbReference type="RefSeq" id="WP_040823872.1">
    <property type="nucleotide sequence ID" value="NZ_JBIAQY010000013.1"/>
</dbReference>
<accession>A0ABW6S7P0</accession>
<dbReference type="InterPro" id="IPR012341">
    <property type="entry name" value="6hp_glycosidase-like_sf"/>
</dbReference>
<comment type="caution">
    <text evidence="1">The sequence shown here is derived from an EMBL/GenBank/DDBJ whole genome shotgun (WGS) entry which is preliminary data.</text>
</comment>
<keyword evidence="2" id="KW-1185">Reference proteome</keyword>